<dbReference type="GO" id="GO:0022625">
    <property type="term" value="C:cytosolic large ribosomal subunit"/>
    <property type="evidence" value="ECO:0007669"/>
    <property type="project" value="TreeGrafter"/>
</dbReference>
<dbReference type="SUPFAM" id="SSF64263">
    <property type="entry name" value="Prokaryotic ribosomal protein L17"/>
    <property type="match status" value="1"/>
</dbReference>
<gene>
    <name evidence="7" type="ORF">HAT2_00495</name>
</gene>
<evidence type="ECO:0000256" key="3">
    <source>
        <dbReference type="ARBA" id="ARBA00023274"/>
    </source>
</evidence>
<evidence type="ECO:0000256" key="5">
    <source>
        <dbReference type="RuleBase" id="RU000660"/>
    </source>
</evidence>
<dbReference type="Proteomes" id="UP000253816">
    <property type="component" value="Unassembled WGS sequence"/>
</dbReference>
<evidence type="ECO:0000256" key="2">
    <source>
        <dbReference type="ARBA" id="ARBA00022980"/>
    </source>
</evidence>
<evidence type="ECO:0000256" key="4">
    <source>
        <dbReference type="ARBA" id="ARBA00035494"/>
    </source>
</evidence>
<dbReference type="Pfam" id="PF01196">
    <property type="entry name" value="Ribosomal_L17"/>
    <property type="match status" value="1"/>
</dbReference>
<accession>A0A369KD65</accession>
<dbReference type="InterPro" id="IPR036373">
    <property type="entry name" value="Ribosomal_bL17_sf"/>
</dbReference>
<name>A0A369KD65_9BACT</name>
<dbReference type="Gene3D" id="3.90.1030.10">
    <property type="entry name" value="Ribosomal protein L17"/>
    <property type="match status" value="1"/>
</dbReference>
<dbReference type="NCBIfam" id="TIGR00059">
    <property type="entry name" value="L17"/>
    <property type="match status" value="1"/>
</dbReference>
<evidence type="ECO:0000313" key="7">
    <source>
        <dbReference type="EMBL" id="RDB31400.1"/>
    </source>
</evidence>
<dbReference type="GO" id="GO:0003735">
    <property type="term" value="F:structural constituent of ribosome"/>
    <property type="evidence" value="ECO:0007669"/>
    <property type="project" value="InterPro"/>
</dbReference>
<proteinExistence type="inferred from homology"/>
<comment type="caution">
    <text evidence="7">The sequence shown here is derived from an EMBL/GenBank/DDBJ whole genome shotgun (WGS) entry which is preliminary data.</text>
</comment>
<comment type="similarity">
    <text evidence="1 5">Belongs to the bacterial ribosomal protein bL17 family.</text>
</comment>
<dbReference type="PANTHER" id="PTHR14413">
    <property type="entry name" value="RIBOSOMAL PROTEIN L17"/>
    <property type="match status" value="1"/>
</dbReference>
<evidence type="ECO:0000256" key="1">
    <source>
        <dbReference type="ARBA" id="ARBA00008777"/>
    </source>
</evidence>
<dbReference type="EMBL" id="QQBG01000017">
    <property type="protein sequence ID" value="RDB31400.1"/>
    <property type="molecule type" value="Genomic_DNA"/>
</dbReference>
<evidence type="ECO:0000313" key="8">
    <source>
        <dbReference type="Proteomes" id="UP000253816"/>
    </source>
</evidence>
<dbReference type="RefSeq" id="WP_114544452.1">
    <property type="nucleotide sequence ID" value="NZ_QQBG01000017.1"/>
</dbReference>
<organism evidence="7 8">
    <name type="scientific">Candidatus Similichlamydia laticola</name>
    <dbReference type="NCBI Taxonomy" id="2170265"/>
    <lineage>
        <taxon>Bacteria</taxon>
        <taxon>Pseudomonadati</taxon>
        <taxon>Chlamydiota</taxon>
        <taxon>Chlamydiia</taxon>
        <taxon>Parachlamydiales</taxon>
        <taxon>Candidatus Parilichlamydiaceae</taxon>
        <taxon>Candidatus Similichlamydia</taxon>
    </lineage>
</organism>
<dbReference type="OrthoDB" id="9809073at2"/>
<dbReference type="AlphaFoldDB" id="A0A369KD65"/>
<dbReference type="PANTHER" id="PTHR14413:SF16">
    <property type="entry name" value="LARGE RIBOSOMAL SUBUNIT PROTEIN BL17M"/>
    <property type="match status" value="1"/>
</dbReference>
<protein>
    <recommendedName>
        <fullName evidence="4 6">50S ribosomal protein L17</fullName>
    </recommendedName>
</protein>
<keyword evidence="8" id="KW-1185">Reference proteome</keyword>
<evidence type="ECO:0000256" key="6">
    <source>
        <dbReference type="RuleBase" id="RU000661"/>
    </source>
</evidence>
<sequence length="142" mass="15911">MRHRKQRYKLGRNSSHRRCLFANMLKALVVCGSIETTLSKAKALQPLADRLISLAKSGSLASRRRVASQLMLRYNKLSPKEARLARAGDLSVYNNDRRVLNALFSGLGARFLSRDGGYTRILKKGTRIGDCADVCVLEYLPE</sequence>
<dbReference type="InterPro" id="IPR000456">
    <property type="entry name" value="Ribosomal_bL17"/>
</dbReference>
<keyword evidence="2 5" id="KW-0689">Ribosomal protein</keyword>
<reference evidence="7 8" key="1">
    <citation type="submission" date="2018-07" db="EMBL/GenBank/DDBJ databases">
        <title>Comparative genomics of the Candidatus Parilichlamydiaceae reveals evidence of convergent evolution and genome reduction in the phylum Chlamydiae.</title>
        <authorList>
            <person name="Taylor-Brown A."/>
            <person name="Polkinghorne A."/>
        </authorList>
    </citation>
    <scope>NUCLEOTIDE SEQUENCE [LARGE SCALE GENOMIC DNA]</scope>
    <source>
        <strain evidence="7 8">Hat2</strain>
    </source>
</reference>
<keyword evidence="3 5" id="KW-0687">Ribonucleoprotein</keyword>
<dbReference type="GO" id="GO:0006412">
    <property type="term" value="P:translation"/>
    <property type="evidence" value="ECO:0007669"/>
    <property type="project" value="InterPro"/>
</dbReference>